<comment type="caution">
    <text evidence="2">The sequence shown here is derived from an EMBL/GenBank/DDBJ whole genome shotgun (WGS) entry which is preliminary data.</text>
</comment>
<dbReference type="RefSeq" id="WP_188446445.1">
    <property type="nucleotide sequence ID" value="NZ_BMFO01000001.1"/>
</dbReference>
<evidence type="ECO:0000313" key="2">
    <source>
        <dbReference type="EMBL" id="GGF82100.1"/>
    </source>
</evidence>
<dbReference type="Proteomes" id="UP000632858">
    <property type="component" value="Unassembled WGS sequence"/>
</dbReference>
<keyword evidence="3" id="KW-1185">Reference proteome</keyword>
<evidence type="ECO:0008006" key="4">
    <source>
        <dbReference type="Google" id="ProtNLM"/>
    </source>
</evidence>
<feature type="signal peptide" evidence="1">
    <location>
        <begin position="1"/>
        <end position="21"/>
    </location>
</feature>
<organism evidence="2 3">
    <name type="scientific">Arenimonas maotaiensis</name>
    <dbReference type="NCBI Taxonomy" id="1446479"/>
    <lineage>
        <taxon>Bacteria</taxon>
        <taxon>Pseudomonadati</taxon>
        <taxon>Pseudomonadota</taxon>
        <taxon>Gammaproteobacteria</taxon>
        <taxon>Lysobacterales</taxon>
        <taxon>Lysobacteraceae</taxon>
        <taxon>Arenimonas</taxon>
    </lineage>
</organism>
<reference evidence="2" key="1">
    <citation type="journal article" date="2014" name="Int. J. Syst. Evol. Microbiol.">
        <title>Complete genome sequence of Corynebacterium casei LMG S-19264T (=DSM 44701T), isolated from a smear-ripened cheese.</title>
        <authorList>
            <consortium name="US DOE Joint Genome Institute (JGI-PGF)"/>
            <person name="Walter F."/>
            <person name="Albersmeier A."/>
            <person name="Kalinowski J."/>
            <person name="Ruckert C."/>
        </authorList>
    </citation>
    <scope>NUCLEOTIDE SEQUENCE</scope>
    <source>
        <strain evidence="2">CGMCC 1.12726</strain>
    </source>
</reference>
<protein>
    <recommendedName>
        <fullName evidence="4">YkuD domain-containing protein</fullName>
    </recommendedName>
</protein>
<sequence>MNALLPILLLMATLTGNRADAASSVIPDDSTQLLMVTTADWQATGGRLQAFERIDGAWRAVRPAFAVSVGTQGSAWGLGLHPPQDGPQKREGDGKAPAGVFELGSAFGYAPANATALGYQPMTESDWCVDVNDSPLYNRIVSTDDVGDAAVAGSSEPMRRDLHRDGDRVYAKGFVIAHNPNNVSGAGSCIFAHLWRAPGTPTAGCTAMPETEMDALLAWLDRSRRPVLVLLPESEYRRLQADWQLPERNP</sequence>
<dbReference type="PANTHER" id="PTHR38589:SF1">
    <property type="entry name" value="BLR0621 PROTEIN"/>
    <property type="match status" value="1"/>
</dbReference>
<dbReference type="EMBL" id="BMFO01000001">
    <property type="protein sequence ID" value="GGF82100.1"/>
    <property type="molecule type" value="Genomic_DNA"/>
</dbReference>
<keyword evidence="1" id="KW-0732">Signal</keyword>
<name>A0A917CD92_9GAMM</name>
<accession>A0A917CD92</accession>
<dbReference type="PANTHER" id="PTHR38589">
    <property type="entry name" value="BLR0621 PROTEIN"/>
    <property type="match status" value="1"/>
</dbReference>
<evidence type="ECO:0000313" key="3">
    <source>
        <dbReference type="Proteomes" id="UP000632858"/>
    </source>
</evidence>
<reference evidence="2" key="2">
    <citation type="submission" date="2020-09" db="EMBL/GenBank/DDBJ databases">
        <authorList>
            <person name="Sun Q."/>
            <person name="Zhou Y."/>
        </authorList>
    </citation>
    <scope>NUCLEOTIDE SEQUENCE</scope>
    <source>
        <strain evidence="2">CGMCC 1.12726</strain>
    </source>
</reference>
<proteinExistence type="predicted"/>
<evidence type="ECO:0000256" key="1">
    <source>
        <dbReference type="SAM" id="SignalP"/>
    </source>
</evidence>
<feature type="chain" id="PRO_5038031544" description="YkuD domain-containing protein" evidence="1">
    <location>
        <begin position="22"/>
        <end position="250"/>
    </location>
</feature>
<gene>
    <name evidence="2" type="ORF">GCM10010960_00190</name>
</gene>
<dbReference type="AlphaFoldDB" id="A0A917CD92"/>